<dbReference type="AlphaFoldDB" id="A0AAW2R6U3"/>
<dbReference type="CDD" id="cd09272">
    <property type="entry name" value="RNase_HI_RT_Ty1"/>
    <property type="match status" value="1"/>
</dbReference>
<dbReference type="EMBL" id="JACGWM010000004">
    <property type="protein sequence ID" value="KAL0375775.1"/>
    <property type="molecule type" value="Genomic_DNA"/>
</dbReference>
<feature type="domain" description="Reverse transcriptase Ty1/copia-type" evidence="1">
    <location>
        <begin position="58"/>
        <end position="131"/>
    </location>
</feature>
<dbReference type="PANTHER" id="PTHR11439">
    <property type="entry name" value="GAG-POL-RELATED RETROTRANSPOSON"/>
    <property type="match status" value="1"/>
</dbReference>
<accession>A0AAW2R6U3</accession>
<comment type="caution">
    <text evidence="2">The sequence shown here is derived from an EMBL/GenBank/DDBJ whole genome shotgun (WGS) entry which is preliminary data.</text>
</comment>
<dbReference type="PANTHER" id="PTHR11439:SF470">
    <property type="entry name" value="CYSTEINE-RICH RLK (RECEPTOR-LIKE PROTEIN KINASE) 8"/>
    <property type="match status" value="1"/>
</dbReference>
<gene>
    <name evidence="2" type="ORF">Scaly_0695100</name>
</gene>
<proteinExistence type="predicted"/>
<organism evidence="2">
    <name type="scientific">Sesamum calycinum</name>
    <dbReference type="NCBI Taxonomy" id="2727403"/>
    <lineage>
        <taxon>Eukaryota</taxon>
        <taxon>Viridiplantae</taxon>
        <taxon>Streptophyta</taxon>
        <taxon>Embryophyta</taxon>
        <taxon>Tracheophyta</taxon>
        <taxon>Spermatophyta</taxon>
        <taxon>Magnoliopsida</taxon>
        <taxon>eudicotyledons</taxon>
        <taxon>Gunneridae</taxon>
        <taxon>Pentapetalae</taxon>
        <taxon>asterids</taxon>
        <taxon>lamiids</taxon>
        <taxon>Lamiales</taxon>
        <taxon>Pedaliaceae</taxon>
        <taxon>Sesamum</taxon>
    </lineage>
</organism>
<sequence length="294" mass="33034">MQEPKSYLQACRDEKWIEAMNRNFRPLNVLELMRLLLSRQEKIPLGLVGYSNLSFAQMKINRYKGHLVAKGYTQIEGVDYFDCIFPVAKSVSVRIFLTVATEKDWPILQLDINNAFLHAQLDEEVYMDPPRVCCGEDWTGTSIPLLKGVKSYLDKLFNIKDLGHAKYFLGLELAHSQHGLHVSQSKFLRDILTDSGMLDCKLIFTPLSSGLLLSLDSSSVNFFSILDWDATMHVLRYLKGSPSLGYCIFLGTSLVSWKTKKQATVSRSTTEAEYRSMGSTVKGMTPVAVVGGEG</sequence>
<feature type="domain" description="Reverse transcriptase Ty1/copia-type" evidence="1">
    <location>
        <begin position="139"/>
        <end position="207"/>
    </location>
</feature>
<reference evidence="2" key="1">
    <citation type="submission" date="2020-06" db="EMBL/GenBank/DDBJ databases">
        <authorList>
            <person name="Li T."/>
            <person name="Hu X."/>
            <person name="Zhang T."/>
            <person name="Song X."/>
            <person name="Zhang H."/>
            <person name="Dai N."/>
            <person name="Sheng W."/>
            <person name="Hou X."/>
            <person name="Wei L."/>
        </authorList>
    </citation>
    <scope>NUCLEOTIDE SEQUENCE</scope>
    <source>
        <strain evidence="2">KEN8</strain>
        <tissue evidence="2">Leaf</tissue>
    </source>
</reference>
<name>A0AAW2R6U3_9LAMI</name>
<evidence type="ECO:0000259" key="1">
    <source>
        <dbReference type="Pfam" id="PF07727"/>
    </source>
</evidence>
<reference evidence="2" key="2">
    <citation type="journal article" date="2024" name="Plant">
        <title>Genomic evolution and insights into agronomic trait innovations of Sesamum species.</title>
        <authorList>
            <person name="Miao H."/>
            <person name="Wang L."/>
            <person name="Qu L."/>
            <person name="Liu H."/>
            <person name="Sun Y."/>
            <person name="Le M."/>
            <person name="Wang Q."/>
            <person name="Wei S."/>
            <person name="Zheng Y."/>
            <person name="Lin W."/>
            <person name="Duan Y."/>
            <person name="Cao H."/>
            <person name="Xiong S."/>
            <person name="Wang X."/>
            <person name="Wei L."/>
            <person name="Li C."/>
            <person name="Ma Q."/>
            <person name="Ju M."/>
            <person name="Zhao R."/>
            <person name="Li G."/>
            <person name="Mu C."/>
            <person name="Tian Q."/>
            <person name="Mei H."/>
            <person name="Zhang T."/>
            <person name="Gao T."/>
            <person name="Zhang H."/>
        </authorList>
    </citation>
    <scope>NUCLEOTIDE SEQUENCE</scope>
    <source>
        <strain evidence="2">KEN8</strain>
    </source>
</reference>
<evidence type="ECO:0000313" key="2">
    <source>
        <dbReference type="EMBL" id="KAL0375775.1"/>
    </source>
</evidence>
<dbReference type="Pfam" id="PF07727">
    <property type="entry name" value="RVT_2"/>
    <property type="match status" value="2"/>
</dbReference>
<protein>
    <submittedName>
        <fullName evidence="2">Retrovirus-related Pol polyprotein from transposon RE1</fullName>
    </submittedName>
</protein>
<dbReference type="InterPro" id="IPR013103">
    <property type="entry name" value="RVT_2"/>
</dbReference>